<proteinExistence type="inferred from homology"/>
<accession>A0A0A2LTC8</accession>
<dbReference type="GO" id="GO:0008236">
    <property type="term" value="F:serine-type peptidase activity"/>
    <property type="evidence" value="ECO:0007669"/>
    <property type="project" value="UniProtKB-KW"/>
</dbReference>
<evidence type="ECO:0000256" key="1">
    <source>
        <dbReference type="ARBA" id="ARBA00010233"/>
    </source>
</evidence>
<evidence type="ECO:0000313" key="9">
    <source>
        <dbReference type="EMBL" id="KGO83194.1"/>
    </source>
</evidence>
<gene>
    <name evidence="9" type="ORF">Q763_04075</name>
</gene>
<keyword evidence="5" id="KW-0720">Serine protease</keyword>
<dbReference type="InterPro" id="IPR029062">
    <property type="entry name" value="Class_I_gatase-like"/>
</dbReference>
<keyword evidence="2" id="KW-0121">Carboxypeptidase</keyword>
<feature type="active site" description="Charge relay system" evidence="6">
    <location>
        <position position="299"/>
    </location>
</feature>
<keyword evidence="3" id="KW-0645">Protease</keyword>
<dbReference type="GO" id="GO:0006508">
    <property type="term" value="P:proteolysis"/>
    <property type="evidence" value="ECO:0007669"/>
    <property type="project" value="UniProtKB-KW"/>
</dbReference>
<evidence type="ECO:0000256" key="4">
    <source>
        <dbReference type="ARBA" id="ARBA00022801"/>
    </source>
</evidence>
<dbReference type="InterPro" id="IPR040921">
    <property type="entry name" value="Peptidase_S66C"/>
</dbReference>
<dbReference type="PANTHER" id="PTHR30237">
    <property type="entry name" value="MURAMOYLTETRAPEPTIDE CARBOXYPEPTIDASE"/>
    <property type="match status" value="1"/>
</dbReference>
<dbReference type="PANTHER" id="PTHR30237:SF2">
    <property type="entry name" value="MUREIN TETRAPEPTIDE CARBOXYPEPTIDASE"/>
    <property type="match status" value="1"/>
</dbReference>
<dbReference type="InterPro" id="IPR027461">
    <property type="entry name" value="Carboxypeptidase_A_C_sf"/>
</dbReference>
<feature type="active site" description="Nucleophile" evidence="6">
    <location>
        <position position="137"/>
    </location>
</feature>
<dbReference type="Gene3D" id="3.50.30.60">
    <property type="entry name" value="LD-carboxypeptidase A C-terminal domain-like"/>
    <property type="match status" value="1"/>
</dbReference>
<evidence type="ECO:0000256" key="5">
    <source>
        <dbReference type="ARBA" id="ARBA00022825"/>
    </source>
</evidence>
<keyword evidence="10" id="KW-1185">Reference proteome</keyword>
<dbReference type="CDD" id="cd07025">
    <property type="entry name" value="Peptidase_S66"/>
    <property type="match status" value="1"/>
</dbReference>
<evidence type="ECO:0000313" key="10">
    <source>
        <dbReference type="Proteomes" id="UP000030129"/>
    </source>
</evidence>
<name>A0A0A2LTC8_9FLAO</name>
<dbReference type="Pfam" id="PF02016">
    <property type="entry name" value="Peptidase_S66"/>
    <property type="match status" value="1"/>
</dbReference>
<evidence type="ECO:0000259" key="8">
    <source>
        <dbReference type="Pfam" id="PF17676"/>
    </source>
</evidence>
<dbReference type="EMBL" id="JRLV01000004">
    <property type="protein sequence ID" value="KGO83194.1"/>
    <property type="molecule type" value="Genomic_DNA"/>
</dbReference>
<feature type="active site" description="Charge relay system" evidence="6">
    <location>
        <position position="229"/>
    </location>
</feature>
<comment type="similarity">
    <text evidence="1">Belongs to the peptidase S66 family.</text>
</comment>
<evidence type="ECO:0000256" key="2">
    <source>
        <dbReference type="ARBA" id="ARBA00022645"/>
    </source>
</evidence>
<reference evidence="9 10" key="1">
    <citation type="submission" date="2013-09" db="EMBL/GenBank/DDBJ databases">
        <authorList>
            <person name="Zeng Z."/>
            <person name="Chen C."/>
        </authorList>
    </citation>
    <scope>NUCLEOTIDE SEQUENCE [LARGE SCALE GENOMIC DNA]</scope>
    <source>
        <strain evidence="9 10">F44-8</strain>
    </source>
</reference>
<keyword evidence="4" id="KW-0378">Hydrolase</keyword>
<organism evidence="9 10">
    <name type="scientific">Flavobacterium beibuense F44-8</name>
    <dbReference type="NCBI Taxonomy" id="1406840"/>
    <lineage>
        <taxon>Bacteria</taxon>
        <taxon>Pseudomonadati</taxon>
        <taxon>Bacteroidota</taxon>
        <taxon>Flavobacteriia</taxon>
        <taxon>Flavobacteriales</taxon>
        <taxon>Flavobacteriaceae</taxon>
        <taxon>Flavobacterium</taxon>
    </lineage>
</organism>
<comment type="caution">
    <text evidence="9">The sequence shown here is derived from an EMBL/GenBank/DDBJ whole genome shotgun (WGS) entry which is preliminary data.</text>
</comment>
<sequence length="326" mass="36627">MQRRITILKAVLVLTVIQFTSQIQAQNLMKIPPYLTKGDTVAIVATARKIEAQHLQPAIDLLKSWGLNVVLGKTIGKENNQLAGADWQRATDFQEMIDDPSIKAVWCAKGGYATVRMIDRVKFDNFKKHPKWIIGFSDATVLHSHINNMDIATIHGIMCVSTLHATSEAKETLRKALFGEKLEYNIEPHEFNKAGKATGELVGGNLSVLYSIVGSESEVDYKGKILFIEDLDEYLYHIDRMMMNLKRNGYFKNVKGIIIGGMTKMNDNDIPWGHDALEIIKDITKDYDIPICFNFPAGHMKDNRALVMGKEITLEVTAKGTKVVFE</sequence>
<dbReference type="eggNOG" id="COG1619">
    <property type="taxonomic scope" value="Bacteria"/>
</dbReference>
<protein>
    <submittedName>
        <fullName evidence="9">Peptidase S66</fullName>
    </submittedName>
</protein>
<dbReference type="SUPFAM" id="SSF52317">
    <property type="entry name" value="Class I glutamine amidotransferase-like"/>
    <property type="match status" value="1"/>
</dbReference>
<evidence type="ECO:0000256" key="6">
    <source>
        <dbReference type="PIRSR" id="PIRSR028757-1"/>
    </source>
</evidence>
<dbReference type="Proteomes" id="UP000030129">
    <property type="component" value="Unassembled WGS sequence"/>
</dbReference>
<feature type="domain" description="LD-carboxypeptidase N-terminal" evidence="7">
    <location>
        <begin position="41"/>
        <end position="156"/>
    </location>
</feature>
<dbReference type="GO" id="GO:0004180">
    <property type="term" value="F:carboxypeptidase activity"/>
    <property type="evidence" value="ECO:0007669"/>
    <property type="project" value="UniProtKB-KW"/>
</dbReference>
<dbReference type="PIRSF" id="PIRSF028757">
    <property type="entry name" value="LD-carboxypeptidase"/>
    <property type="match status" value="1"/>
</dbReference>
<dbReference type="STRING" id="1406840.Q763_04075"/>
<feature type="domain" description="LD-carboxypeptidase C-terminal" evidence="8">
    <location>
        <begin position="198"/>
        <end position="314"/>
    </location>
</feature>
<dbReference type="SUPFAM" id="SSF141986">
    <property type="entry name" value="LD-carboxypeptidase A C-terminal domain-like"/>
    <property type="match status" value="1"/>
</dbReference>
<dbReference type="InterPro" id="IPR027478">
    <property type="entry name" value="LdcA_N"/>
</dbReference>
<dbReference type="Gene3D" id="3.40.50.10740">
    <property type="entry name" value="Class I glutamine amidotransferase-like"/>
    <property type="match status" value="1"/>
</dbReference>
<dbReference type="Pfam" id="PF17676">
    <property type="entry name" value="Peptidase_S66C"/>
    <property type="match status" value="1"/>
</dbReference>
<dbReference type="AlphaFoldDB" id="A0A0A2LTC8"/>
<dbReference type="InterPro" id="IPR040449">
    <property type="entry name" value="Peptidase_S66_N"/>
</dbReference>
<evidence type="ECO:0000256" key="3">
    <source>
        <dbReference type="ARBA" id="ARBA00022670"/>
    </source>
</evidence>
<dbReference type="InterPro" id="IPR003507">
    <property type="entry name" value="S66_fam"/>
</dbReference>
<evidence type="ECO:0000259" key="7">
    <source>
        <dbReference type="Pfam" id="PF02016"/>
    </source>
</evidence>